<comment type="similarity">
    <text evidence="17">Belongs to the cytochrome b family.</text>
</comment>
<proteinExistence type="inferred from homology"/>
<dbReference type="GO" id="GO:0008121">
    <property type="term" value="F:quinol-cytochrome-c reductase activity"/>
    <property type="evidence" value="ECO:0007669"/>
    <property type="project" value="InterPro"/>
</dbReference>
<feature type="transmembrane region" description="Helical" evidence="17">
    <location>
        <begin position="349"/>
        <end position="372"/>
    </location>
</feature>
<keyword evidence="7 16" id="KW-0479">Metal-binding</keyword>
<evidence type="ECO:0000256" key="4">
    <source>
        <dbReference type="ARBA" id="ARBA00022617"/>
    </source>
</evidence>
<keyword evidence="3 17" id="KW-0813">Transport</keyword>
<dbReference type="AlphaFoldDB" id="A0A3G6XM88"/>
<dbReference type="EMBL" id="MH705065">
    <property type="protein sequence ID" value="AZB86802.1"/>
    <property type="molecule type" value="Genomic_DNA"/>
</dbReference>
<feature type="transmembrane region" description="Helical" evidence="17">
    <location>
        <begin position="182"/>
        <end position="203"/>
    </location>
</feature>
<evidence type="ECO:0000256" key="14">
    <source>
        <dbReference type="ARBA" id="ARBA00023136"/>
    </source>
</evidence>
<feature type="domain" description="Cytochrome b/b6 N-terminal region profile" evidence="18">
    <location>
        <begin position="1"/>
        <end position="213"/>
    </location>
</feature>
<evidence type="ECO:0000256" key="12">
    <source>
        <dbReference type="ARBA" id="ARBA00023075"/>
    </source>
</evidence>
<geneLocation type="mitochondrion" evidence="20"/>
<dbReference type="GO" id="GO:0005743">
    <property type="term" value="C:mitochondrial inner membrane"/>
    <property type="evidence" value="ECO:0007669"/>
    <property type="project" value="UniProtKB-SubCell"/>
</dbReference>
<evidence type="ECO:0000256" key="8">
    <source>
        <dbReference type="ARBA" id="ARBA00022792"/>
    </source>
</evidence>
<evidence type="ECO:0000256" key="13">
    <source>
        <dbReference type="ARBA" id="ARBA00023128"/>
    </source>
</evidence>
<evidence type="ECO:0000256" key="6">
    <source>
        <dbReference type="ARBA" id="ARBA00022692"/>
    </source>
</evidence>
<keyword evidence="14 17" id="KW-0472">Membrane</keyword>
<feature type="binding site" description="axial binding residue" evidence="16">
    <location>
        <position position="200"/>
    </location>
    <ligand>
        <name>heme b</name>
        <dbReference type="ChEBI" id="CHEBI:60344"/>
        <label>b566</label>
    </ligand>
    <ligandPart>
        <name>Fe</name>
        <dbReference type="ChEBI" id="CHEBI:18248"/>
    </ligandPart>
</feature>
<dbReference type="InterPro" id="IPR048260">
    <property type="entry name" value="Cytochrome_b_C_euk/bac"/>
</dbReference>
<organism evidence="20">
    <name type="scientific">Gymnomitrion concinnatum</name>
    <dbReference type="NCBI Taxonomy" id="209793"/>
    <lineage>
        <taxon>Eukaryota</taxon>
        <taxon>Viridiplantae</taxon>
        <taxon>Streptophyta</taxon>
        <taxon>Embryophyta</taxon>
        <taxon>Marchantiophyta</taxon>
        <taxon>Jungermanniopsida</taxon>
        <taxon>Jungermanniidae</taxon>
        <taxon>Jungermanniales</taxon>
        <taxon>Jungermanniineae</taxon>
        <taxon>Gymnomitriaceae</taxon>
        <taxon>Gymnomitrion</taxon>
    </lineage>
</organism>
<dbReference type="GO" id="GO:0016491">
    <property type="term" value="F:oxidoreductase activity"/>
    <property type="evidence" value="ECO:0007669"/>
    <property type="project" value="UniProtKB-UniRule"/>
</dbReference>
<keyword evidence="6 17" id="KW-0812">Transmembrane</keyword>
<dbReference type="InterPro" id="IPR016174">
    <property type="entry name" value="Di-haem_cyt_TM"/>
</dbReference>
<reference evidence="20" key="1">
    <citation type="submission" date="2018-07" db="EMBL/GenBank/DDBJ databases">
        <title>Sequencing of organellar genomes of Gymnomitrion concinnatum (Jungermanniales) revealed the first exception in the structure and gene order of evolutionary stable liverworts mitogenomes.</title>
        <authorList>
            <person name="Myszczynski K."/>
            <person name="Sawicki J."/>
        </authorList>
    </citation>
    <scope>NUCLEOTIDE SEQUENCE</scope>
</reference>
<keyword evidence="9 17" id="KW-0249">Electron transport</keyword>
<feature type="transmembrane region" description="Helical" evidence="17">
    <location>
        <begin position="144"/>
        <end position="170"/>
    </location>
</feature>
<feature type="transmembrane region" description="Helical" evidence="17">
    <location>
        <begin position="114"/>
        <end position="137"/>
    </location>
</feature>
<feature type="binding site" description="axial binding residue" evidence="16">
    <location>
        <position position="99"/>
    </location>
    <ligand>
        <name>heme b</name>
        <dbReference type="ChEBI" id="CHEBI:60344"/>
        <label>b566</label>
    </ligand>
    <ligandPart>
        <name>Fe</name>
        <dbReference type="ChEBI" id="CHEBI:18248"/>
    </ligandPart>
</feature>
<dbReference type="Pfam" id="PF00033">
    <property type="entry name" value="Cytochrome_B"/>
    <property type="match status" value="1"/>
</dbReference>
<evidence type="ECO:0000256" key="2">
    <source>
        <dbReference type="ARBA" id="ARBA00013531"/>
    </source>
</evidence>
<dbReference type="SUPFAM" id="SSF81342">
    <property type="entry name" value="Transmembrane di-heme cytochromes"/>
    <property type="match status" value="1"/>
</dbReference>
<keyword evidence="13 17" id="KW-0496">Mitochondrion</keyword>
<dbReference type="PROSITE" id="PS51003">
    <property type="entry name" value="CYTB_CTER"/>
    <property type="match status" value="1"/>
</dbReference>
<keyword evidence="12" id="KW-0830">Ubiquinone</keyword>
<comment type="function">
    <text evidence="17">Component of the ubiquinol-cytochrome c reductase complex (complex III or cytochrome b-c1 complex) that is part of the mitochondrial respiratory chain. The b-c1 complex mediates electron transfer from ubiquinol to cytochrome c. Contributes to the generation of a proton gradient across the mitochondrial membrane that is then used for ATP synthesis.</text>
</comment>
<comment type="cofactor">
    <cofactor evidence="17">
        <name>heme b</name>
        <dbReference type="ChEBI" id="CHEBI:60344"/>
    </cofactor>
    <text evidence="17">Binds 2 heme groups non-covalently.</text>
</comment>
<feature type="binding site" description="axial binding residue" evidence="16">
    <location>
        <position position="85"/>
    </location>
    <ligand>
        <name>heme b</name>
        <dbReference type="ChEBI" id="CHEBI:60344"/>
        <label>b562</label>
    </ligand>
    <ligandPart>
        <name>Fe</name>
        <dbReference type="ChEBI" id="CHEBI:18248"/>
    </ligandPart>
</feature>
<feature type="transmembrane region" description="Helical" evidence="17">
    <location>
        <begin position="79"/>
        <end position="102"/>
    </location>
</feature>
<dbReference type="InterPro" id="IPR005797">
    <property type="entry name" value="Cyt_b/b6_N"/>
</dbReference>
<dbReference type="CDD" id="cd00290">
    <property type="entry name" value="cytochrome_b_C"/>
    <property type="match status" value="1"/>
</dbReference>
<dbReference type="PROSITE" id="PS51002">
    <property type="entry name" value="CYTB_NTER"/>
    <property type="match status" value="1"/>
</dbReference>
<dbReference type="GO" id="GO:0045275">
    <property type="term" value="C:respiratory chain complex III"/>
    <property type="evidence" value="ECO:0007669"/>
    <property type="project" value="InterPro"/>
</dbReference>
<dbReference type="GO" id="GO:0006122">
    <property type="term" value="P:mitochondrial electron transport, ubiquinol to cytochrome c"/>
    <property type="evidence" value="ECO:0007669"/>
    <property type="project" value="TreeGrafter"/>
</dbReference>
<evidence type="ECO:0000259" key="19">
    <source>
        <dbReference type="PROSITE" id="PS51003"/>
    </source>
</evidence>
<dbReference type="CDD" id="cd00284">
    <property type="entry name" value="Cytochrome_b_N"/>
    <property type="match status" value="1"/>
</dbReference>
<feature type="domain" description="Cytochrome b/b6 C-terminal region profile" evidence="19">
    <location>
        <begin position="214"/>
        <end position="383"/>
    </location>
</feature>
<dbReference type="PANTHER" id="PTHR19271:SF16">
    <property type="entry name" value="CYTOCHROME B"/>
    <property type="match status" value="1"/>
</dbReference>
<evidence type="ECO:0000256" key="17">
    <source>
        <dbReference type="RuleBase" id="RU362117"/>
    </source>
</evidence>
<evidence type="ECO:0000259" key="18">
    <source>
        <dbReference type="PROSITE" id="PS51002"/>
    </source>
</evidence>
<feature type="transmembrane region" description="Helical" evidence="17">
    <location>
        <begin position="31"/>
        <end position="58"/>
    </location>
</feature>
<sequence>MARRLSILKQPIFSTLNNHLIDYPTPSNISYWWGFGSLAGLCLVIQILTGVFLAMHYTPHVDLAFLSVEHIMRDVKGGWLLRYMHANGASMFFIVVYLHFFRGLYYGSYASPRELVWCLGVVILLLMIITAFIGYVLPWGQMSFWGATVITSLASAIPVVGDTIVTWLWGGFSVDNATLNRFFSLHYLLPFVIAGASILHLAALHQYGSNNPLGINSSVDKIAFYPYIYVKDLVGWVAFAIFFSIFVFYAPNVLGHPDNYIPANPMSTPAHIVPEWYFLPVYAIPRSIPNKLGGVAAIGLVFVSLLALPFINTSYVRSSSFRPIHQKLFRLLVADRLLLGWIGCQPVEAPYVTIGQIASVGFFFYFAITPILGKCEARSIKNFNACEARSVLASFLTSIGLLRW</sequence>
<evidence type="ECO:0000256" key="10">
    <source>
        <dbReference type="ARBA" id="ARBA00022989"/>
    </source>
</evidence>
<accession>A0A3G6XM88</accession>
<evidence type="ECO:0000256" key="5">
    <source>
        <dbReference type="ARBA" id="ARBA00022660"/>
    </source>
</evidence>
<feature type="binding site" description="axial binding residue" evidence="16">
    <location>
        <position position="186"/>
    </location>
    <ligand>
        <name>heme b</name>
        <dbReference type="ChEBI" id="CHEBI:60344"/>
        <label>b562</label>
    </ligand>
    <ligandPart>
        <name>Fe</name>
        <dbReference type="ChEBI" id="CHEBI:18248"/>
    </ligandPart>
</feature>
<evidence type="ECO:0000313" key="20">
    <source>
        <dbReference type="EMBL" id="AZB86802.1"/>
    </source>
</evidence>
<evidence type="ECO:0000256" key="9">
    <source>
        <dbReference type="ARBA" id="ARBA00022982"/>
    </source>
</evidence>
<dbReference type="GO" id="GO:0046872">
    <property type="term" value="F:metal ion binding"/>
    <property type="evidence" value="ECO:0007669"/>
    <property type="project" value="UniProtKB-UniRule"/>
</dbReference>
<evidence type="ECO:0000256" key="16">
    <source>
        <dbReference type="PIRSR" id="PIRSR038885-2"/>
    </source>
</evidence>
<dbReference type="PANTHER" id="PTHR19271">
    <property type="entry name" value="CYTOCHROME B"/>
    <property type="match status" value="1"/>
</dbReference>
<dbReference type="SUPFAM" id="SSF81648">
    <property type="entry name" value="a domain/subunit of cytochrome bc1 complex (Ubiquinol-cytochrome c reductase)"/>
    <property type="match status" value="1"/>
</dbReference>
<keyword evidence="5 17" id="KW-0679">Respiratory chain</keyword>
<dbReference type="InterPro" id="IPR027387">
    <property type="entry name" value="Cytb/b6-like_sf"/>
</dbReference>
<dbReference type="InterPro" id="IPR005798">
    <property type="entry name" value="Cyt_b/b6_C"/>
</dbReference>
<dbReference type="GeneID" id="38574814"/>
<protein>
    <recommendedName>
        <fullName evidence="2 17">Cytochrome b</fullName>
    </recommendedName>
</protein>
<feature type="binding site" evidence="15">
    <location>
        <position position="205"/>
    </location>
    <ligand>
        <name>a ubiquinone</name>
        <dbReference type="ChEBI" id="CHEBI:16389"/>
    </ligand>
</feature>
<dbReference type="RefSeq" id="YP_009545074.1">
    <property type="nucleotide sequence ID" value="NC_040132.1"/>
</dbReference>
<dbReference type="FunFam" id="1.20.810.10:FF:000006">
    <property type="entry name" value="Cytochrome b"/>
    <property type="match status" value="1"/>
</dbReference>
<dbReference type="InterPro" id="IPR048259">
    <property type="entry name" value="Cytochrome_b_N_euk/bac"/>
</dbReference>
<feature type="transmembrane region" description="Helical" evidence="17">
    <location>
        <begin position="295"/>
        <end position="316"/>
    </location>
</feature>
<dbReference type="Pfam" id="PF00032">
    <property type="entry name" value="Cytochrom_B_C"/>
    <property type="match status" value="1"/>
</dbReference>
<dbReference type="InterPro" id="IPR036150">
    <property type="entry name" value="Cyt_b/b6_C_sf"/>
</dbReference>
<comment type="subcellular location">
    <subcellularLocation>
        <location evidence="1">Mitochondrion inner membrane</location>
        <topology evidence="1">Multi-pass membrane protein</topology>
    </subcellularLocation>
</comment>
<keyword evidence="8" id="KW-0999">Mitochondrion inner membrane</keyword>
<name>A0A3G6XM88_9MARC</name>
<evidence type="ECO:0000256" key="7">
    <source>
        <dbReference type="ARBA" id="ARBA00022723"/>
    </source>
</evidence>
<keyword evidence="10 17" id="KW-1133">Transmembrane helix</keyword>
<comment type="cofactor">
    <cofactor evidence="16">
        <name>heme</name>
        <dbReference type="ChEBI" id="CHEBI:30413"/>
    </cofactor>
    <text evidence="16">Binds 2 heme groups non-covalently.</text>
</comment>
<dbReference type="InterPro" id="IPR030689">
    <property type="entry name" value="Cytochrome_b"/>
</dbReference>
<keyword evidence="11 16" id="KW-0408">Iron</keyword>
<feature type="transmembrane region" description="Helical" evidence="17">
    <location>
        <begin position="224"/>
        <end position="250"/>
    </location>
</feature>
<evidence type="ECO:0000256" key="15">
    <source>
        <dbReference type="PIRSR" id="PIRSR038885-1"/>
    </source>
</evidence>
<dbReference type="PIRSF" id="PIRSF038885">
    <property type="entry name" value="COB"/>
    <property type="match status" value="1"/>
</dbReference>
<dbReference type="Gene3D" id="1.20.810.10">
    <property type="entry name" value="Cytochrome Bc1 Complex, Chain C"/>
    <property type="match status" value="1"/>
</dbReference>
<evidence type="ECO:0000256" key="1">
    <source>
        <dbReference type="ARBA" id="ARBA00004448"/>
    </source>
</evidence>
<evidence type="ECO:0000256" key="3">
    <source>
        <dbReference type="ARBA" id="ARBA00022448"/>
    </source>
</evidence>
<keyword evidence="4 16" id="KW-0349">Heme</keyword>
<evidence type="ECO:0000256" key="11">
    <source>
        <dbReference type="ARBA" id="ARBA00023004"/>
    </source>
</evidence>
<gene>
    <name evidence="20" type="primary">cob</name>
</gene>